<dbReference type="Pfam" id="PF10011">
    <property type="entry name" value="DUF2254"/>
    <property type="match status" value="1"/>
</dbReference>
<keyword evidence="2" id="KW-1185">Reference proteome</keyword>
<proteinExistence type="predicted"/>
<reference evidence="1 2" key="1">
    <citation type="submission" date="2019-05" db="EMBL/GenBank/DDBJ databases">
        <title>Hymenobacter edaphi sp. nov., isolated from abandoned arsenic-contaminated farmland soil.</title>
        <authorList>
            <person name="Nie L."/>
        </authorList>
    </citation>
    <scope>NUCLEOTIDE SEQUENCE [LARGE SCALE GENOMIC DNA]</scope>
    <source>
        <strain evidence="1 2">1-3-3-8</strain>
    </source>
</reference>
<organism evidence="1 2">
    <name type="scientific">Hymenobacter jeollabukensis</name>
    <dbReference type="NCBI Taxonomy" id="2025313"/>
    <lineage>
        <taxon>Bacteria</taxon>
        <taxon>Pseudomonadati</taxon>
        <taxon>Bacteroidota</taxon>
        <taxon>Cytophagia</taxon>
        <taxon>Cytophagales</taxon>
        <taxon>Hymenobacteraceae</taxon>
        <taxon>Hymenobacter</taxon>
    </lineage>
</organism>
<sequence>MPSCCCAGRKTTAPSCGSRSPWAPSWASRTCWAMSGRIRPGPPRPTKLHWPGCAPAWAWPRTAAFEQDVAFGLQQLVDIALKALSPGINDTTTAIMAVDQLGQLLRRLAGRSFPARLRADEAGQPRVWLPAPDFAAYLRLAFDQVRLNAKGNHALLRALARTGRAASDCRAPAATWCTRSALNAGVLARVGLPVKWFLGWHRQEELIRRLVRSR</sequence>
<dbReference type="InterPro" id="IPR018723">
    <property type="entry name" value="DUF2254_membrane"/>
</dbReference>
<evidence type="ECO:0000313" key="2">
    <source>
        <dbReference type="Proteomes" id="UP000305517"/>
    </source>
</evidence>
<dbReference type="Proteomes" id="UP000305517">
    <property type="component" value="Unassembled WGS sequence"/>
</dbReference>
<dbReference type="EMBL" id="VAJM01000003">
    <property type="protein sequence ID" value="TLM94016.1"/>
    <property type="molecule type" value="Genomic_DNA"/>
</dbReference>
<comment type="caution">
    <text evidence="1">The sequence shown here is derived from an EMBL/GenBank/DDBJ whole genome shotgun (WGS) entry which is preliminary data.</text>
</comment>
<evidence type="ECO:0000313" key="1">
    <source>
        <dbReference type="EMBL" id="TLM94016.1"/>
    </source>
</evidence>
<protein>
    <submittedName>
        <fullName evidence="1">DUF2254 domain-containing protein</fullName>
    </submittedName>
</protein>
<dbReference type="OrthoDB" id="2955631at2"/>
<name>A0A5R8WSW4_9BACT</name>
<accession>A0A5R8WSW4</accession>
<dbReference type="AlphaFoldDB" id="A0A5R8WSW4"/>
<gene>
    <name evidence="1" type="ORF">FDY95_08265</name>
</gene>